<name>A0A7S4LK02_9EUGL</name>
<accession>A0A7S4LK02</accession>
<proteinExistence type="predicted"/>
<sequence>MSTWTFNGLKVCGGFLGNRTVQDRSNGRMHPSVQMLHVLGNHSHTRLGGISVSGWVWSLLPVSWEQEGTDQREVGVTWGKLYSPFNTVRSFFLFPLKVPSLECDPVALDRVPWRIVFSKQDASSPCASTGPPALSACVFCVRVPLRACVFVRMRPCALTHSVFRLRSGACS</sequence>
<gene>
    <name evidence="1" type="ORF">EGYM00163_LOCUS45541</name>
</gene>
<organism evidence="1">
    <name type="scientific">Eutreptiella gymnastica</name>
    <dbReference type="NCBI Taxonomy" id="73025"/>
    <lineage>
        <taxon>Eukaryota</taxon>
        <taxon>Discoba</taxon>
        <taxon>Euglenozoa</taxon>
        <taxon>Euglenida</taxon>
        <taxon>Spirocuta</taxon>
        <taxon>Euglenophyceae</taxon>
        <taxon>Eutreptiales</taxon>
        <taxon>Eutreptiaceae</taxon>
        <taxon>Eutreptiella</taxon>
    </lineage>
</organism>
<dbReference type="AlphaFoldDB" id="A0A7S4LK02"/>
<evidence type="ECO:0000313" key="1">
    <source>
        <dbReference type="EMBL" id="CAE0834241.1"/>
    </source>
</evidence>
<protein>
    <submittedName>
        <fullName evidence="1">Uncharacterized protein</fullName>
    </submittedName>
</protein>
<reference evidence="1" key="1">
    <citation type="submission" date="2021-01" db="EMBL/GenBank/DDBJ databases">
        <authorList>
            <person name="Corre E."/>
            <person name="Pelletier E."/>
            <person name="Niang G."/>
            <person name="Scheremetjew M."/>
            <person name="Finn R."/>
            <person name="Kale V."/>
            <person name="Holt S."/>
            <person name="Cochrane G."/>
            <person name="Meng A."/>
            <person name="Brown T."/>
            <person name="Cohen L."/>
        </authorList>
    </citation>
    <scope>NUCLEOTIDE SEQUENCE</scope>
    <source>
        <strain evidence="1">CCMP1594</strain>
    </source>
</reference>
<dbReference type="EMBL" id="HBJA01132564">
    <property type="protein sequence ID" value="CAE0834241.1"/>
    <property type="molecule type" value="Transcribed_RNA"/>
</dbReference>